<feature type="non-terminal residue" evidence="1">
    <location>
        <position position="1"/>
    </location>
</feature>
<organism evidence="1 2">
    <name type="scientific">Jaapia argillacea MUCL 33604</name>
    <dbReference type="NCBI Taxonomy" id="933084"/>
    <lineage>
        <taxon>Eukaryota</taxon>
        <taxon>Fungi</taxon>
        <taxon>Dikarya</taxon>
        <taxon>Basidiomycota</taxon>
        <taxon>Agaricomycotina</taxon>
        <taxon>Agaricomycetes</taxon>
        <taxon>Agaricomycetidae</taxon>
        <taxon>Jaapiales</taxon>
        <taxon>Jaapiaceae</taxon>
        <taxon>Jaapia</taxon>
    </lineage>
</organism>
<evidence type="ECO:0000313" key="1">
    <source>
        <dbReference type="EMBL" id="KDQ49829.1"/>
    </source>
</evidence>
<protein>
    <submittedName>
        <fullName evidence="1">Uncharacterized protein</fullName>
    </submittedName>
</protein>
<accession>A0A067P4X5</accession>
<evidence type="ECO:0000313" key="2">
    <source>
        <dbReference type="Proteomes" id="UP000027265"/>
    </source>
</evidence>
<reference evidence="2" key="1">
    <citation type="journal article" date="2014" name="Proc. Natl. Acad. Sci. U.S.A.">
        <title>Extensive sampling of basidiomycete genomes demonstrates inadequacy of the white-rot/brown-rot paradigm for wood decay fungi.</title>
        <authorList>
            <person name="Riley R."/>
            <person name="Salamov A.A."/>
            <person name="Brown D.W."/>
            <person name="Nagy L.G."/>
            <person name="Floudas D."/>
            <person name="Held B.W."/>
            <person name="Levasseur A."/>
            <person name="Lombard V."/>
            <person name="Morin E."/>
            <person name="Otillar R."/>
            <person name="Lindquist E.A."/>
            <person name="Sun H."/>
            <person name="LaButti K.M."/>
            <person name="Schmutz J."/>
            <person name="Jabbour D."/>
            <person name="Luo H."/>
            <person name="Baker S.E."/>
            <person name="Pisabarro A.G."/>
            <person name="Walton J.D."/>
            <person name="Blanchette R.A."/>
            <person name="Henrissat B."/>
            <person name="Martin F."/>
            <person name="Cullen D."/>
            <person name="Hibbett D.S."/>
            <person name="Grigoriev I.V."/>
        </authorList>
    </citation>
    <scope>NUCLEOTIDE SEQUENCE [LARGE SCALE GENOMIC DNA]</scope>
    <source>
        <strain evidence="2">MUCL 33604</strain>
    </source>
</reference>
<name>A0A067P4X5_9AGAM</name>
<sequence length="162" mass="18208">YQDFKDKSLTSNLKTHTISCFGVASIDTMIHRNTKASQVSATNNNQGCDWQQRWKSSVSSNKEAMTAGCPNLVLPSLQTISCDIHAAFNSMLEHPGQLNCAMDMWTSPNHGTFVVWTVQLEYERSLLLFALNIVEVSEISDVKYSHLITKLNNLSSSIWVMY</sequence>
<dbReference type="AlphaFoldDB" id="A0A067P4X5"/>
<dbReference type="EMBL" id="KL197772">
    <property type="protein sequence ID" value="KDQ49829.1"/>
    <property type="molecule type" value="Genomic_DNA"/>
</dbReference>
<keyword evidence="2" id="KW-1185">Reference proteome</keyword>
<proteinExistence type="predicted"/>
<dbReference type="Proteomes" id="UP000027265">
    <property type="component" value="Unassembled WGS sequence"/>
</dbReference>
<gene>
    <name evidence="1" type="ORF">JAAARDRAFT_142836</name>
</gene>
<dbReference type="HOGENOM" id="CLU_087375_1_0_1"/>
<dbReference type="InParanoid" id="A0A067P4X5"/>